<sequence>MAYDDSIYRRRDAGMDPVGTGAREDPRYGGDAGYHDDADMRGSGHVTGRFMGGEPTIAADPEPVESTRTRRNVSPAALENVFDDPAHGEPGRDRIAVHLLWELVLLVVVGGLLFLCNRDYPDLLRGAQRESLLVFGTALGLLTLGAGLTLRTAAPNLALGPLAVAAALHFAENSDRGVVSAMLPAVLAGVVVGLVIAVLVVGFHVPSWAASLAAGLAVIVFIQQRTAPVDVQGEYDPTRHALYLFGGFAAVAVLAGLFGTVKTVRRAVGRFRPVGDPALRRGAAAGVLVTFGLVLSSVFAVGAGMLIAAGGTGPVAPTTGIEWTGLAMGAALLGGASAFGRRGGIAGGLLATVALTLFIGYADERNLDIAPAALAAVVVAVGLVVTRLVEANGRPRSYAQREPEWVEEPATTASWDTAQAQPPEPWNTSLPGQPTDRWGGDRWDGTNR</sequence>
<feature type="transmembrane region" description="Helical" evidence="2">
    <location>
        <begin position="132"/>
        <end position="154"/>
    </location>
</feature>
<evidence type="ECO:0000256" key="1">
    <source>
        <dbReference type="SAM" id="MobiDB-lite"/>
    </source>
</evidence>
<comment type="caution">
    <text evidence="3">The sequence shown here is derived from an EMBL/GenBank/DDBJ whole genome shotgun (WGS) entry which is preliminary data.</text>
</comment>
<dbReference type="Proteomes" id="UP000646749">
    <property type="component" value="Unassembled WGS sequence"/>
</dbReference>
<evidence type="ECO:0000256" key="2">
    <source>
        <dbReference type="SAM" id="Phobius"/>
    </source>
</evidence>
<feature type="transmembrane region" description="Helical" evidence="2">
    <location>
        <begin position="320"/>
        <end position="339"/>
    </location>
</feature>
<feature type="transmembrane region" description="Helical" evidence="2">
    <location>
        <begin position="205"/>
        <end position="222"/>
    </location>
</feature>
<feature type="transmembrane region" description="Helical" evidence="2">
    <location>
        <begin position="242"/>
        <end position="261"/>
    </location>
</feature>
<feature type="transmembrane region" description="Helical" evidence="2">
    <location>
        <begin position="95"/>
        <end position="116"/>
    </location>
</feature>
<name>A0ABQ4DSZ6_9ACTN</name>
<keyword evidence="2" id="KW-0472">Membrane</keyword>
<feature type="compositionally biased region" description="Polar residues" evidence="1">
    <location>
        <begin position="411"/>
        <end position="432"/>
    </location>
</feature>
<feature type="transmembrane region" description="Helical" evidence="2">
    <location>
        <begin position="369"/>
        <end position="389"/>
    </location>
</feature>
<evidence type="ECO:0008006" key="5">
    <source>
        <dbReference type="Google" id="ProtNLM"/>
    </source>
</evidence>
<feature type="transmembrane region" description="Helical" evidence="2">
    <location>
        <begin position="178"/>
        <end position="200"/>
    </location>
</feature>
<gene>
    <name evidence="3" type="ORF">Pen02_01680</name>
</gene>
<proteinExistence type="predicted"/>
<keyword evidence="2" id="KW-0812">Transmembrane</keyword>
<keyword evidence="4" id="KW-1185">Reference proteome</keyword>
<feature type="compositionally biased region" description="Basic and acidic residues" evidence="1">
    <location>
        <begin position="438"/>
        <end position="448"/>
    </location>
</feature>
<evidence type="ECO:0000313" key="3">
    <source>
        <dbReference type="EMBL" id="GIG85232.1"/>
    </source>
</evidence>
<feature type="compositionally biased region" description="Basic and acidic residues" evidence="1">
    <location>
        <begin position="22"/>
        <end position="39"/>
    </location>
</feature>
<feature type="region of interest" description="Disordered" evidence="1">
    <location>
        <begin position="12"/>
        <end position="39"/>
    </location>
</feature>
<feature type="transmembrane region" description="Helical" evidence="2">
    <location>
        <begin position="282"/>
        <end position="308"/>
    </location>
</feature>
<accession>A0ABQ4DSZ6</accession>
<reference evidence="3 4" key="1">
    <citation type="submission" date="2021-01" db="EMBL/GenBank/DDBJ databases">
        <title>Whole genome shotgun sequence of Plantactinospora endophytica NBRC 110450.</title>
        <authorList>
            <person name="Komaki H."/>
            <person name="Tamura T."/>
        </authorList>
    </citation>
    <scope>NUCLEOTIDE SEQUENCE [LARGE SCALE GENOMIC DNA]</scope>
    <source>
        <strain evidence="3 4">NBRC 110450</strain>
    </source>
</reference>
<keyword evidence="2" id="KW-1133">Transmembrane helix</keyword>
<evidence type="ECO:0000313" key="4">
    <source>
        <dbReference type="Proteomes" id="UP000646749"/>
    </source>
</evidence>
<dbReference type="EMBL" id="BONW01000001">
    <property type="protein sequence ID" value="GIG85232.1"/>
    <property type="molecule type" value="Genomic_DNA"/>
</dbReference>
<feature type="transmembrane region" description="Helical" evidence="2">
    <location>
        <begin position="346"/>
        <end position="363"/>
    </location>
</feature>
<protein>
    <recommendedName>
        <fullName evidence="5">ABC transporter permease</fullName>
    </recommendedName>
</protein>
<organism evidence="3 4">
    <name type="scientific">Plantactinospora endophytica</name>
    <dbReference type="NCBI Taxonomy" id="673535"/>
    <lineage>
        <taxon>Bacteria</taxon>
        <taxon>Bacillati</taxon>
        <taxon>Actinomycetota</taxon>
        <taxon>Actinomycetes</taxon>
        <taxon>Micromonosporales</taxon>
        <taxon>Micromonosporaceae</taxon>
        <taxon>Plantactinospora</taxon>
    </lineage>
</organism>
<feature type="region of interest" description="Disordered" evidence="1">
    <location>
        <begin position="396"/>
        <end position="448"/>
    </location>
</feature>